<dbReference type="EMBL" id="ML742263">
    <property type="protein sequence ID" value="KAE8146429.1"/>
    <property type="molecule type" value="Genomic_DNA"/>
</dbReference>
<accession>A0A5N6TJY9</accession>
<sequence>MQIGLAPLRLVELSGLVNSWHLALSSAIYLVSHKFCGRIISCDALVNKNVAPCCANLTSPKKKRKKKKDNHLIGLFDDRLKEA</sequence>
<organism evidence="1 2">
    <name type="scientific">Aspergillus avenaceus</name>
    <dbReference type="NCBI Taxonomy" id="36643"/>
    <lineage>
        <taxon>Eukaryota</taxon>
        <taxon>Fungi</taxon>
        <taxon>Dikarya</taxon>
        <taxon>Ascomycota</taxon>
        <taxon>Pezizomycotina</taxon>
        <taxon>Eurotiomycetes</taxon>
        <taxon>Eurotiomycetidae</taxon>
        <taxon>Eurotiales</taxon>
        <taxon>Aspergillaceae</taxon>
        <taxon>Aspergillus</taxon>
        <taxon>Aspergillus subgen. Circumdati</taxon>
    </lineage>
</organism>
<protein>
    <submittedName>
        <fullName evidence="1">Uncharacterized protein</fullName>
    </submittedName>
</protein>
<reference evidence="1 2" key="1">
    <citation type="submission" date="2019-04" db="EMBL/GenBank/DDBJ databases">
        <title>Friends and foes A comparative genomics study of 23 Aspergillus species from section Flavi.</title>
        <authorList>
            <consortium name="DOE Joint Genome Institute"/>
            <person name="Kjaerbolling I."/>
            <person name="Vesth T."/>
            <person name="Frisvad J.C."/>
            <person name="Nybo J.L."/>
            <person name="Theobald S."/>
            <person name="Kildgaard S."/>
            <person name="Isbrandt T."/>
            <person name="Kuo A."/>
            <person name="Sato A."/>
            <person name="Lyhne E.K."/>
            <person name="Kogle M.E."/>
            <person name="Wiebenga A."/>
            <person name="Kun R.S."/>
            <person name="Lubbers R.J."/>
            <person name="Makela M.R."/>
            <person name="Barry K."/>
            <person name="Chovatia M."/>
            <person name="Clum A."/>
            <person name="Daum C."/>
            <person name="Haridas S."/>
            <person name="He G."/>
            <person name="LaButti K."/>
            <person name="Lipzen A."/>
            <person name="Mondo S."/>
            <person name="Riley R."/>
            <person name="Salamov A."/>
            <person name="Simmons B.A."/>
            <person name="Magnuson J.K."/>
            <person name="Henrissat B."/>
            <person name="Mortensen U.H."/>
            <person name="Larsen T.O."/>
            <person name="Devries R.P."/>
            <person name="Grigoriev I.V."/>
            <person name="Machida M."/>
            <person name="Baker S.E."/>
            <person name="Andersen M.R."/>
        </authorList>
    </citation>
    <scope>NUCLEOTIDE SEQUENCE [LARGE SCALE GENOMIC DNA]</scope>
    <source>
        <strain evidence="1 2">IBT 18842</strain>
    </source>
</reference>
<gene>
    <name evidence="1" type="ORF">BDV25DRAFT_162483</name>
</gene>
<evidence type="ECO:0000313" key="1">
    <source>
        <dbReference type="EMBL" id="KAE8146429.1"/>
    </source>
</evidence>
<dbReference type="AlphaFoldDB" id="A0A5N6TJY9"/>
<proteinExistence type="predicted"/>
<keyword evidence="2" id="KW-1185">Reference proteome</keyword>
<dbReference type="Proteomes" id="UP000325780">
    <property type="component" value="Unassembled WGS sequence"/>
</dbReference>
<name>A0A5N6TJY9_ASPAV</name>
<evidence type="ECO:0000313" key="2">
    <source>
        <dbReference type="Proteomes" id="UP000325780"/>
    </source>
</evidence>